<dbReference type="InterPro" id="IPR036188">
    <property type="entry name" value="FAD/NAD-bd_sf"/>
</dbReference>
<comment type="function">
    <text evidence="1">Probable oxidoreductase that may play a role as regulator of mitochondrial function.</text>
</comment>
<dbReference type="OrthoDB" id="9774675at2"/>
<dbReference type="PANTHER" id="PTHR10668">
    <property type="entry name" value="PHYTOENE DEHYDROGENASE"/>
    <property type="match status" value="1"/>
</dbReference>
<protein>
    <recommendedName>
        <fullName evidence="3">Pyridine nucleotide-disulfide oxidoreductase domain-containing protein 2</fullName>
    </recommendedName>
</protein>
<dbReference type="InterPro" id="IPR002937">
    <property type="entry name" value="Amino_oxidase"/>
</dbReference>
<evidence type="ECO:0000256" key="2">
    <source>
        <dbReference type="ARBA" id="ARBA00038825"/>
    </source>
</evidence>
<reference evidence="5 6" key="1">
    <citation type="submission" date="2014-04" db="EMBL/GenBank/DDBJ databases">
        <title>Genome assembly of Hyalangium minutum DSM 14724.</title>
        <authorList>
            <person name="Sharma G."/>
            <person name="Subramanian S."/>
        </authorList>
    </citation>
    <scope>NUCLEOTIDE SEQUENCE [LARGE SCALE GENOMIC DNA]</scope>
    <source>
        <strain evidence="5 6">DSM 14724</strain>
    </source>
</reference>
<organism evidence="5 6">
    <name type="scientific">Hyalangium minutum</name>
    <dbReference type="NCBI Taxonomy" id="394096"/>
    <lineage>
        <taxon>Bacteria</taxon>
        <taxon>Pseudomonadati</taxon>
        <taxon>Myxococcota</taxon>
        <taxon>Myxococcia</taxon>
        <taxon>Myxococcales</taxon>
        <taxon>Cystobacterineae</taxon>
        <taxon>Archangiaceae</taxon>
        <taxon>Hyalangium</taxon>
    </lineage>
</organism>
<gene>
    <name evidence="5" type="ORF">DB31_2492</name>
</gene>
<evidence type="ECO:0000259" key="4">
    <source>
        <dbReference type="Pfam" id="PF01593"/>
    </source>
</evidence>
<dbReference type="SUPFAM" id="SSF51905">
    <property type="entry name" value="FAD/NAD(P)-binding domain"/>
    <property type="match status" value="1"/>
</dbReference>
<dbReference type="EMBL" id="JMCB01000016">
    <property type="protein sequence ID" value="KFE63724.1"/>
    <property type="molecule type" value="Genomic_DNA"/>
</dbReference>
<dbReference type="STRING" id="394096.DB31_2492"/>
<evidence type="ECO:0000256" key="3">
    <source>
        <dbReference type="ARBA" id="ARBA00040298"/>
    </source>
</evidence>
<evidence type="ECO:0000313" key="5">
    <source>
        <dbReference type="EMBL" id="KFE63724.1"/>
    </source>
</evidence>
<dbReference type="Proteomes" id="UP000028725">
    <property type="component" value="Unassembled WGS sequence"/>
</dbReference>
<name>A0A085W7R1_9BACT</name>
<dbReference type="Pfam" id="PF01593">
    <property type="entry name" value="Amino_oxidase"/>
    <property type="match status" value="1"/>
</dbReference>
<comment type="subunit">
    <text evidence="2">Interacts with COX5B; this interaction may contribute to localize PYROXD2 to the inner face of the inner mitochondrial membrane.</text>
</comment>
<proteinExistence type="predicted"/>
<dbReference type="Gene3D" id="3.50.50.60">
    <property type="entry name" value="FAD/NAD(P)-binding domain"/>
    <property type="match status" value="2"/>
</dbReference>
<keyword evidence="6" id="KW-1185">Reference proteome</keyword>
<accession>A0A085W7R1</accession>
<dbReference type="PATRIC" id="fig|394096.3.peg.6825"/>
<evidence type="ECO:0000256" key="1">
    <source>
        <dbReference type="ARBA" id="ARBA00037217"/>
    </source>
</evidence>
<comment type="caution">
    <text evidence="5">The sequence shown here is derived from an EMBL/GenBank/DDBJ whole genome shotgun (WGS) entry which is preliminary data.</text>
</comment>
<sequence>MAKSYDAVVIGAGPNGLAAAIVLAQAGRSVLVREANDAVGGSCRSAELTLPGFIHDICSTVQALAVASPFLRSLPLAEHGLELVFPKAPYAHPLDDGTAAVAYRSLEETAATLGRDGEAWKQLYGPLVRDWEKLVPELLGPFNPFPKHPLAMARFGLMALRSARGLAHTWFDGDPAKALFAGVAAHSILPLDSMATSAFGLVLGTSAHAAGWPVAKGGSQKLADALASLLRSLGGDIELNARVESLDELPPAKAILCDVTARQLLKLAGSRLPEGYRKHLQAFRYGPGVHKVDWALSEPIPWKAAACRDAGTLHLGGTFDELAASEQAPWEQRYAEKPYVLLVQYPFDASRAPAGKQTAWAYCHVPHGGDLDVTDRIEQQVERFAPGFKDTIVARHVMGPAAMERHNANLIGGDITGGANMLSQIFTRPAPRMNPYKTPVKGLYLCSASTPPGGGVHGMSGYHAAKTALREVLR</sequence>
<dbReference type="PRINTS" id="PR00411">
    <property type="entry name" value="PNDRDTASEI"/>
</dbReference>
<dbReference type="AlphaFoldDB" id="A0A085W7R1"/>
<evidence type="ECO:0000313" key="6">
    <source>
        <dbReference type="Proteomes" id="UP000028725"/>
    </source>
</evidence>
<dbReference type="GO" id="GO:0016491">
    <property type="term" value="F:oxidoreductase activity"/>
    <property type="evidence" value="ECO:0007669"/>
    <property type="project" value="InterPro"/>
</dbReference>
<dbReference type="PANTHER" id="PTHR10668:SF105">
    <property type="entry name" value="DEHYDROGENASE-RELATED"/>
    <property type="match status" value="1"/>
</dbReference>
<feature type="domain" description="Amine oxidase" evidence="4">
    <location>
        <begin position="16"/>
        <end position="254"/>
    </location>
</feature>